<comment type="caution">
    <text evidence="2">The sequence shown here is derived from an EMBL/GenBank/DDBJ whole genome shotgun (WGS) entry which is preliminary data.</text>
</comment>
<protein>
    <recommendedName>
        <fullName evidence="4">General stress protein 17M-like domain-containing protein</fullName>
    </recommendedName>
</protein>
<dbReference type="EMBL" id="FCON02000059">
    <property type="protein sequence ID" value="SAL75123.1"/>
    <property type="molecule type" value="Genomic_DNA"/>
</dbReference>
<dbReference type="AlphaFoldDB" id="A0A158K312"/>
<accession>A0A158K312</accession>
<evidence type="ECO:0000313" key="3">
    <source>
        <dbReference type="Proteomes" id="UP000054770"/>
    </source>
</evidence>
<evidence type="ECO:0008006" key="4">
    <source>
        <dbReference type="Google" id="ProtNLM"/>
    </source>
</evidence>
<dbReference type="RefSeq" id="WP_087646774.1">
    <property type="nucleotide sequence ID" value="NZ_FCON02000059.1"/>
</dbReference>
<organism evidence="2 3">
    <name type="scientific">Caballeronia choica</name>
    <dbReference type="NCBI Taxonomy" id="326476"/>
    <lineage>
        <taxon>Bacteria</taxon>
        <taxon>Pseudomonadati</taxon>
        <taxon>Pseudomonadota</taxon>
        <taxon>Betaproteobacteria</taxon>
        <taxon>Burkholderiales</taxon>
        <taxon>Burkholderiaceae</taxon>
        <taxon>Caballeronia</taxon>
    </lineage>
</organism>
<proteinExistence type="predicted"/>
<feature type="compositionally biased region" description="Polar residues" evidence="1">
    <location>
        <begin position="275"/>
        <end position="300"/>
    </location>
</feature>
<sequence>MRHTVIGVFDTYAQAENARAALMAAGFSHGDIELQANPKRDDAAEPSLEPDVETHAEPGMLANIERFFSMLFGGREQPPEVAHYSEAVRRGAVLVAIDTNSEAQVEIARTTLADQGAIDIDERAASWGTFGHTSAAAAADDRDHSMLDELGLGRGSAVPGRDPVNAPPPSRADASRVRTYPRADIGDPAAEPVLDPLADPLGNPLMRQDPATLSPRDTFTESPAGPLGALDMPATHDDALSARPAGGIGSTAQRDTLAAGSISERDALAGRDPLSTRTAGSASDLGSTAQHESIARQTLAGSDALGGRDATYQYDPEARRDPLPGTRTDSARDWRPVNPLDDTDASANDSFASRESVSAASASAAGAAGAIPGAAPMGAAGALGPQTVPDEYMEYEDDFRTDYQSKYSATGSAYEDYEGAYRFGATLGNDERFRSRKWDDQMEYELRRDWESRHPEGGDTWDRFKAAIRHGWDRVTGHHHV</sequence>
<name>A0A158K312_9BURK</name>
<reference evidence="2" key="1">
    <citation type="submission" date="2016-01" db="EMBL/GenBank/DDBJ databases">
        <authorList>
            <person name="Peeters C."/>
        </authorList>
    </citation>
    <scope>NUCLEOTIDE SEQUENCE [LARGE SCALE GENOMIC DNA]</scope>
    <source>
        <strain evidence="2">LMG 22940</strain>
    </source>
</reference>
<gene>
    <name evidence="2" type="ORF">AWB68_04708</name>
</gene>
<keyword evidence="3" id="KW-1185">Reference proteome</keyword>
<dbReference type="OrthoDB" id="581516at2"/>
<dbReference type="Proteomes" id="UP000054770">
    <property type="component" value="Unassembled WGS sequence"/>
</dbReference>
<evidence type="ECO:0000313" key="2">
    <source>
        <dbReference type="EMBL" id="SAL75123.1"/>
    </source>
</evidence>
<feature type="region of interest" description="Disordered" evidence="1">
    <location>
        <begin position="152"/>
        <end position="352"/>
    </location>
</feature>
<evidence type="ECO:0000256" key="1">
    <source>
        <dbReference type="SAM" id="MobiDB-lite"/>
    </source>
</evidence>